<evidence type="ECO:0000313" key="3">
    <source>
        <dbReference type="Proteomes" id="UP001159641"/>
    </source>
</evidence>
<reference evidence="2 3" key="1">
    <citation type="submission" date="2022-11" db="EMBL/GenBank/DDBJ databases">
        <title>Whole genome sequence of Eschrichtius robustus ER-17-0199.</title>
        <authorList>
            <person name="Bruniche-Olsen A."/>
            <person name="Black A.N."/>
            <person name="Fields C.J."/>
            <person name="Walden K."/>
            <person name="Dewoody J.A."/>
        </authorList>
    </citation>
    <scope>NUCLEOTIDE SEQUENCE [LARGE SCALE GENOMIC DNA]</scope>
    <source>
        <strain evidence="2">ER-17-0199</strain>
        <tissue evidence="2">Blubber</tissue>
    </source>
</reference>
<keyword evidence="3" id="KW-1185">Reference proteome</keyword>
<name>A0AB34HWM0_ESCRO</name>
<feature type="compositionally biased region" description="Basic and acidic residues" evidence="1">
    <location>
        <begin position="39"/>
        <end position="75"/>
    </location>
</feature>
<feature type="region of interest" description="Disordered" evidence="1">
    <location>
        <begin position="207"/>
        <end position="234"/>
    </location>
</feature>
<feature type="region of interest" description="Disordered" evidence="1">
    <location>
        <begin position="1"/>
        <end position="153"/>
    </location>
</feature>
<gene>
    <name evidence="2" type="ORF">J1605_017444</name>
</gene>
<evidence type="ECO:0000313" key="2">
    <source>
        <dbReference type="EMBL" id="KAJ8797216.1"/>
    </source>
</evidence>
<protein>
    <submittedName>
        <fullName evidence="2">Uncharacterized protein</fullName>
    </submittedName>
</protein>
<accession>A0AB34HWM0</accession>
<organism evidence="2 3">
    <name type="scientific">Eschrichtius robustus</name>
    <name type="common">California gray whale</name>
    <name type="synonym">Eschrichtius gibbosus</name>
    <dbReference type="NCBI Taxonomy" id="9764"/>
    <lineage>
        <taxon>Eukaryota</taxon>
        <taxon>Metazoa</taxon>
        <taxon>Chordata</taxon>
        <taxon>Craniata</taxon>
        <taxon>Vertebrata</taxon>
        <taxon>Euteleostomi</taxon>
        <taxon>Mammalia</taxon>
        <taxon>Eutheria</taxon>
        <taxon>Laurasiatheria</taxon>
        <taxon>Artiodactyla</taxon>
        <taxon>Whippomorpha</taxon>
        <taxon>Cetacea</taxon>
        <taxon>Mysticeti</taxon>
        <taxon>Eschrichtiidae</taxon>
        <taxon>Eschrichtius</taxon>
    </lineage>
</organism>
<dbReference type="EMBL" id="JAIQCJ010000254">
    <property type="protein sequence ID" value="KAJ8797216.1"/>
    <property type="molecule type" value="Genomic_DNA"/>
</dbReference>
<dbReference type="AlphaFoldDB" id="A0AB34HWM0"/>
<dbReference type="Proteomes" id="UP001159641">
    <property type="component" value="Unassembled WGS sequence"/>
</dbReference>
<comment type="caution">
    <text evidence="2">The sequence shown here is derived from an EMBL/GenBank/DDBJ whole genome shotgun (WGS) entry which is preliminary data.</text>
</comment>
<proteinExistence type="predicted"/>
<feature type="compositionally biased region" description="Low complexity" evidence="1">
    <location>
        <begin position="221"/>
        <end position="234"/>
    </location>
</feature>
<feature type="compositionally biased region" description="Low complexity" evidence="1">
    <location>
        <begin position="8"/>
        <end position="21"/>
    </location>
</feature>
<evidence type="ECO:0000256" key="1">
    <source>
        <dbReference type="SAM" id="MobiDB-lite"/>
    </source>
</evidence>
<sequence length="234" mass="25436">MELELCNRSALALRSSPSRCSQPGRRRRWDLRAGRLRTPAREERGPGRARSPEEELEGERSARPENPRQRSRPEAQRGGGEQQGRESPARSRGRGIWAHSPESQQLPLDGALGRGDQPRGAPSREGATGAGSRTSPPTPAPLGAQPSTMEPVTKWSPKQVVDWTRGLHASSVILFSHSEQGAEPFIPNTSVQDGCSATRITFLFQAGERRPRGDKTLVVAKSSPSKSSPRGSIK</sequence>